<dbReference type="AlphaFoldDB" id="A0A0E0LXM0"/>
<sequence length="142" mass="15880">MALQRRNSMASQGSSFRAPRRQLSRFHLGPSGLPLVKCPRCGSPVVECKSWRQGGRVFFKCEKNEQYVPEACSFFKWYDSYQRMLEGMELDIIEGSFGIWGKETLGRNPVQGFSHAHGDPPPPTGKPFPVGEISMPPFGSKA</sequence>
<evidence type="ECO:0000256" key="1">
    <source>
        <dbReference type="SAM" id="MobiDB-lite"/>
    </source>
</evidence>
<evidence type="ECO:0000313" key="3">
    <source>
        <dbReference type="Proteomes" id="UP000026962"/>
    </source>
</evidence>
<evidence type="ECO:0000313" key="2">
    <source>
        <dbReference type="EnsemblPlants" id="OPUNC08G20590.1"/>
    </source>
</evidence>
<proteinExistence type="predicted"/>
<dbReference type="Proteomes" id="UP000026962">
    <property type="component" value="Chromosome 8"/>
</dbReference>
<keyword evidence="3" id="KW-1185">Reference proteome</keyword>
<protein>
    <recommendedName>
        <fullName evidence="4">Zinc finger GRF-type domain-containing protein</fullName>
    </recommendedName>
</protein>
<feature type="region of interest" description="Disordered" evidence="1">
    <location>
        <begin position="112"/>
        <end position="142"/>
    </location>
</feature>
<dbReference type="OMA" id="CPRLVEC"/>
<dbReference type="HOGENOM" id="CLU_1819006_0_0_1"/>
<name>A0A0E0LXM0_ORYPU</name>
<reference evidence="2" key="2">
    <citation type="submission" date="2018-05" db="EMBL/GenBank/DDBJ databases">
        <title>OpunRS2 (Oryza punctata Reference Sequence Version 2).</title>
        <authorList>
            <person name="Zhang J."/>
            <person name="Kudrna D."/>
            <person name="Lee S."/>
            <person name="Talag J."/>
            <person name="Welchert J."/>
            <person name="Wing R.A."/>
        </authorList>
    </citation>
    <scope>NUCLEOTIDE SEQUENCE [LARGE SCALE GENOMIC DNA]</scope>
</reference>
<dbReference type="Gramene" id="OPUNC08G20590.1">
    <property type="protein sequence ID" value="OPUNC08G20590.1"/>
    <property type="gene ID" value="OPUNC08G20590"/>
</dbReference>
<dbReference type="EnsemblPlants" id="OPUNC08G20590.1">
    <property type="protein sequence ID" value="OPUNC08G20590.1"/>
    <property type="gene ID" value="OPUNC08G20590"/>
</dbReference>
<reference evidence="2" key="1">
    <citation type="submission" date="2015-04" db="UniProtKB">
        <authorList>
            <consortium name="EnsemblPlants"/>
        </authorList>
    </citation>
    <scope>IDENTIFICATION</scope>
</reference>
<accession>A0A0E0LXM0</accession>
<dbReference type="eggNOG" id="ENOG502R4QA">
    <property type="taxonomic scope" value="Eukaryota"/>
</dbReference>
<evidence type="ECO:0008006" key="4">
    <source>
        <dbReference type="Google" id="ProtNLM"/>
    </source>
</evidence>
<organism evidence="2">
    <name type="scientific">Oryza punctata</name>
    <name type="common">Red rice</name>
    <dbReference type="NCBI Taxonomy" id="4537"/>
    <lineage>
        <taxon>Eukaryota</taxon>
        <taxon>Viridiplantae</taxon>
        <taxon>Streptophyta</taxon>
        <taxon>Embryophyta</taxon>
        <taxon>Tracheophyta</taxon>
        <taxon>Spermatophyta</taxon>
        <taxon>Magnoliopsida</taxon>
        <taxon>Liliopsida</taxon>
        <taxon>Poales</taxon>
        <taxon>Poaceae</taxon>
        <taxon>BOP clade</taxon>
        <taxon>Oryzoideae</taxon>
        <taxon>Oryzeae</taxon>
        <taxon>Oryzinae</taxon>
        <taxon>Oryza</taxon>
    </lineage>
</organism>